<accession>A0A8B7ZTZ0</accession>
<reference evidence="5" key="1">
    <citation type="submission" date="2025-08" db="UniProtKB">
        <authorList>
            <consortium name="RefSeq"/>
        </authorList>
    </citation>
    <scope>IDENTIFICATION</scope>
</reference>
<feature type="compositionally biased region" description="Polar residues" evidence="1">
    <location>
        <begin position="491"/>
        <end position="511"/>
    </location>
</feature>
<dbReference type="GeneID" id="110989170"/>
<feature type="compositionally biased region" description="Polar residues" evidence="1">
    <location>
        <begin position="437"/>
        <end position="459"/>
    </location>
</feature>
<dbReference type="SMART" id="SM00034">
    <property type="entry name" value="CLECT"/>
    <property type="match status" value="4"/>
</dbReference>
<sequence>MTSSVWRLVMVCVIMTLVVPSEATCPQGWTRLGFKCTRLFLEPMTWKAAEANCQSFSNDASERGHLLSLADVKETTLLSLIMDEAQQGGTWVGLAQQEDNNNMMTWSNGLPIDLFSVIENELLDFSRGGGCTQATIEEKQPTLRTTSCNTMLPYACELSDCPGGWTSYAGSCFKHFDKKKSWSEAEDFCQGHRKDEVKGHLVSIATDDENRFLSEWQKAASGNENLGDTWIGLYGIPGGDRFFWTAELDFANDGQADLQQISPNYCTEMHKTGDGLWGQTSDCNQAATHICKLSHCPVGLVAFRDQCLLYLGRPDTDADETPGGEGHSQSPRRSPRNRRSAPFNFGALANRFRLGRTNPQTSQKSSAITRKVSFSNLWKKRTSSKSPITRTLGSSVKKSPFSGLSFGKSFQITRSGTSGKRLPFTFGAAFRNSAKSKSVSTGISSITQSPPRPQQAQSLPAQGAPVPAQKAPAPARPSPVPVKSAAAPSPDTSSVNQPVRPFVSSTSQTASCPGGWTKQGSSCYKFFAEEKSWDDAEDHCKNIDLGDGVNYQAHLTTIENVLENLLLGLMVKSQAGGAHTWIGKKKMGEQNSWIVNEGTDFNANLVQSQRDGAPDGCAFINHKAEWGHTECSARLRFLCKFKKTEKYKKSVEVVPESRNVASSALDSALTSELPARSTGQKYCFPTWKEHSGFCYHFSVVELPWEEARDICRSYFFGNEVMEQANLVSITSAEENDFLMATSVATNSFWIGRNGNAWLDGKVLGYRASEINAASPGLCSYAVNKRWGYQDCGQKLRYVCKMPMAKVERVVRKRRSLKE</sequence>
<gene>
    <name evidence="5" type="primary">LOC110989170</name>
</gene>
<dbReference type="SUPFAM" id="SSF56436">
    <property type="entry name" value="C-type lectin-like"/>
    <property type="match status" value="4"/>
</dbReference>
<feature type="compositionally biased region" description="Low complexity" evidence="1">
    <location>
        <begin position="460"/>
        <end position="473"/>
    </location>
</feature>
<evidence type="ECO:0000313" key="5">
    <source>
        <dbReference type="RefSeq" id="XP_022109033.1"/>
    </source>
</evidence>
<dbReference type="KEGG" id="aplc:110989170"/>
<dbReference type="InterPro" id="IPR050111">
    <property type="entry name" value="C-type_lectin/snaclec_domain"/>
</dbReference>
<feature type="domain" description="C-type lectin" evidence="3">
    <location>
        <begin position="168"/>
        <end position="292"/>
    </location>
</feature>
<evidence type="ECO:0000256" key="2">
    <source>
        <dbReference type="SAM" id="SignalP"/>
    </source>
</evidence>
<proteinExistence type="predicted"/>
<dbReference type="InterPro" id="IPR016187">
    <property type="entry name" value="CTDL_fold"/>
</dbReference>
<organism evidence="4 5">
    <name type="scientific">Acanthaster planci</name>
    <name type="common">Crown-of-thorns starfish</name>
    <dbReference type="NCBI Taxonomy" id="133434"/>
    <lineage>
        <taxon>Eukaryota</taxon>
        <taxon>Metazoa</taxon>
        <taxon>Echinodermata</taxon>
        <taxon>Eleutherozoa</taxon>
        <taxon>Asterozoa</taxon>
        <taxon>Asteroidea</taxon>
        <taxon>Valvatacea</taxon>
        <taxon>Valvatida</taxon>
        <taxon>Acanthasteridae</taxon>
        <taxon>Acanthaster</taxon>
    </lineage>
</organism>
<feature type="domain" description="C-type lectin" evidence="3">
    <location>
        <begin position="32"/>
        <end position="157"/>
    </location>
</feature>
<feature type="region of interest" description="Disordered" evidence="1">
    <location>
        <begin position="437"/>
        <end position="517"/>
    </location>
</feature>
<feature type="domain" description="C-type lectin" evidence="3">
    <location>
        <begin position="690"/>
        <end position="800"/>
    </location>
</feature>
<dbReference type="RefSeq" id="XP_022109033.1">
    <property type="nucleotide sequence ID" value="XM_022253341.1"/>
</dbReference>
<keyword evidence="2" id="KW-0732">Signal</keyword>
<dbReference type="PROSITE" id="PS50041">
    <property type="entry name" value="C_TYPE_LECTIN_2"/>
    <property type="match status" value="4"/>
</dbReference>
<evidence type="ECO:0000256" key="1">
    <source>
        <dbReference type="SAM" id="MobiDB-lite"/>
    </source>
</evidence>
<feature type="domain" description="C-type lectin" evidence="3">
    <location>
        <begin position="519"/>
        <end position="640"/>
    </location>
</feature>
<protein>
    <submittedName>
        <fullName evidence="5">Uncharacterized protein LOC110989170</fullName>
    </submittedName>
</protein>
<feature type="signal peptide" evidence="2">
    <location>
        <begin position="1"/>
        <end position="23"/>
    </location>
</feature>
<evidence type="ECO:0000313" key="4">
    <source>
        <dbReference type="Proteomes" id="UP000694845"/>
    </source>
</evidence>
<dbReference type="OrthoDB" id="441660at2759"/>
<dbReference type="InterPro" id="IPR001304">
    <property type="entry name" value="C-type_lectin-like"/>
</dbReference>
<feature type="region of interest" description="Disordered" evidence="1">
    <location>
        <begin position="315"/>
        <end position="342"/>
    </location>
</feature>
<dbReference type="PANTHER" id="PTHR22803">
    <property type="entry name" value="MANNOSE, PHOSPHOLIPASE, LECTIN RECEPTOR RELATED"/>
    <property type="match status" value="1"/>
</dbReference>
<keyword evidence="4" id="KW-1185">Reference proteome</keyword>
<dbReference type="Proteomes" id="UP000694845">
    <property type="component" value="Unplaced"/>
</dbReference>
<feature type="compositionally biased region" description="Low complexity" evidence="1">
    <location>
        <begin position="481"/>
        <end position="490"/>
    </location>
</feature>
<dbReference type="AlphaFoldDB" id="A0A8B7ZTZ0"/>
<dbReference type="InterPro" id="IPR016186">
    <property type="entry name" value="C-type_lectin-like/link_sf"/>
</dbReference>
<evidence type="ECO:0000259" key="3">
    <source>
        <dbReference type="PROSITE" id="PS50041"/>
    </source>
</evidence>
<dbReference type="Pfam" id="PF00059">
    <property type="entry name" value="Lectin_C"/>
    <property type="match status" value="4"/>
</dbReference>
<dbReference type="OMA" id="KYCFPTW"/>
<feature type="chain" id="PRO_5034340784" evidence="2">
    <location>
        <begin position="24"/>
        <end position="818"/>
    </location>
</feature>
<name>A0A8B7ZTZ0_ACAPL</name>
<dbReference type="Gene3D" id="3.10.100.10">
    <property type="entry name" value="Mannose-Binding Protein A, subunit A"/>
    <property type="match status" value="4"/>
</dbReference>
<dbReference type="CDD" id="cd00037">
    <property type="entry name" value="CLECT"/>
    <property type="match status" value="2"/>
</dbReference>